<geneLocation type="plasmid" evidence="1 2">
    <name>pRAHAQ01</name>
</geneLocation>
<protein>
    <submittedName>
        <fullName evidence="1">ImpA domain-containing protein</fullName>
    </submittedName>
</protein>
<evidence type="ECO:0000313" key="2">
    <source>
        <dbReference type="Proteomes" id="UP000007257"/>
    </source>
</evidence>
<accession>A0A0H3FIK4</accession>
<dbReference type="RefSeq" id="WP_013577847.1">
    <property type="nucleotide sequence ID" value="NC_015062.1"/>
</dbReference>
<dbReference type="KEGG" id="rah:Rahaq_4585"/>
<proteinExistence type="predicted"/>
<dbReference type="EMBL" id="CP002506">
    <property type="protein sequence ID" value="ADW76166.1"/>
    <property type="molecule type" value="Genomic_DNA"/>
</dbReference>
<sequence>MGILHPQECYFLEKFISAEHYGETRDAIIAYIDAHEEALARYKREMPLNARKLPQWQQADVVWETRVMPNIRDLREYFSKRYIQRSHNNPEAFRMGNAMGYIQKGIVDFWNGWMTEYEMERISALESKASKLDKRLSITLRGAWIEGNLTYIYSMYDKSELPKTIPRYELDHSVRIESGDVPTQTGFYLPDIDFSPARFIPEDYGQPASARQGTQRSDWVDSETGEKEYRWLESQWAKTGWTLIRRVEGEFIDVPPEGFFPKGLPEELYNWPEKEKLLRQAEPTRITAYSGETSPHSGRWGTFIDGSLHYVHVRQEQVLPEYEDKEGKLHRTLWSLLERDDKGSVFINS</sequence>
<organism evidence="1 2">
    <name type="scientific">Rahnella sp. (strain Y9602)</name>
    <dbReference type="NCBI Taxonomy" id="2703885"/>
    <lineage>
        <taxon>Bacteria</taxon>
        <taxon>Pseudomonadati</taxon>
        <taxon>Pseudomonadota</taxon>
        <taxon>Gammaproteobacteria</taxon>
        <taxon>Enterobacterales</taxon>
        <taxon>Yersiniaceae</taxon>
        <taxon>Rahnella</taxon>
    </lineage>
</organism>
<keyword evidence="1" id="KW-0614">Plasmid</keyword>
<dbReference type="OrthoDB" id="6506908at2"/>
<reference evidence="2" key="1">
    <citation type="submission" date="2011-01" db="EMBL/GenBank/DDBJ databases">
        <title>Complete sequence of plasmid1 of Rahnella sp. Y9602.</title>
        <authorList>
            <consortium name="US DOE Joint Genome Institute"/>
            <person name="Lucas S."/>
            <person name="Copeland A."/>
            <person name="Lapidus A."/>
            <person name="Cheng J.-F."/>
            <person name="Goodwin L."/>
            <person name="Pitluck S."/>
            <person name="Lu M."/>
            <person name="Detter J.C."/>
            <person name="Han C."/>
            <person name="Tapia R."/>
            <person name="Land M."/>
            <person name="Hauser L."/>
            <person name="Kyrpides N."/>
            <person name="Ivanova N."/>
            <person name="Ovchinnikova G."/>
            <person name="Pagani I."/>
            <person name="Sobecky P.A."/>
            <person name="Martinez R.J."/>
            <person name="Woyke T."/>
        </authorList>
    </citation>
    <scope>NUCLEOTIDE SEQUENCE [LARGE SCALE GENOMIC DNA]</scope>
    <source>
        <strain evidence="2">Y9602</strain>
        <plasmid evidence="2">pRAHAQ01</plasmid>
    </source>
</reference>
<name>A0A0H3FIK4_RAHSY</name>
<evidence type="ECO:0000313" key="1">
    <source>
        <dbReference type="EMBL" id="ADW76166.1"/>
    </source>
</evidence>
<gene>
    <name evidence="1" type="ordered locus">Rahaq_4585</name>
</gene>
<dbReference type="HOGENOM" id="CLU_048531_0_0_6"/>
<dbReference type="Proteomes" id="UP000007257">
    <property type="component" value="Plasmid pRAHAQ01"/>
</dbReference>
<dbReference type="eggNOG" id="ENOG502ZDFQ">
    <property type="taxonomic scope" value="Bacteria"/>
</dbReference>
<dbReference type="AlphaFoldDB" id="A0A0H3FIK4"/>
<reference evidence="1 2" key="2">
    <citation type="journal article" date="2012" name="J. Bacteriol.">
        <title>Complete Genome Sequence of Rahnella sp. Strain Y9602, a Gammaproteobacterium Isolate from Metal- and Radionuclide-Contaminated Soil.</title>
        <authorList>
            <person name="Martinez R.J."/>
            <person name="Bruce D."/>
            <person name="Detter C."/>
            <person name="Goodwin L.A."/>
            <person name="Han J."/>
            <person name="Han C.S."/>
            <person name="Held B."/>
            <person name="Land M.L."/>
            <person name="Mikhailova N."/>
            <person name="Nolan M."/>
            <person name="Pennacchio L."/>
            <person name="Pitluck S."/>
            <person name="Tapia R."/>
            <person name="Woyke T."/>
            <person name="Sobecky P.A."/>
        </authorList>
    </citation>
    <scope>NUCLEOTIDE SEQUENCE [LARGE SCALE GENOMIC DNA]</scope>
    <source>
        <strain evidence="1 2">Y9602</strain>
        <plasmid evidence="1">pRAHAQ01</plasmid>
    </source>
</reference>